<reference evidence="3" key="2">
    <citation type="journal article" date="2020" name="Microorganisms">
        <title>Osmotic Adaptation and Compatible Solute Biosynthesis of Phototrophic Bacteria as Revealed from Genome Analyses.</title>
        <authorList>
            <person name="Imhoff J.F."/>
            <person name="Rahn T."/>
            <person name="Kunzel S."/>
            <person name="Keller A."/>
            <person name="Neulinger S.C."/>
        </authorList>
    </citation>
    <scope>NUCLEOTIDE SEQUENCE</scope>
    <source>
        <strain evidence="3">LMG 28126</strain>
    </source>
</reference>
<feature type="compositionally biased region" description="Low complexity" evidence="1">
    <location>
        <begin position="102"/>
        <end position="111"/>
    </location>
</feature>
<sequence>MRRPICRVLPIAPTTEVTNARLHSGIPRAGRRGHNAKLREKIREVWTANRGLYGARKVWFALDRADVHVARCTVERWIARDGTARGGARQEGRDDQPRHRAPLPGRQGQPRLPRRATEPTVGRAIVRHWFENNGERFHVCSDLVGHGLVRAMPLNRWRAGPHPS</sequence>
<dbReference type="Proteomes" id="UP000706333">
    <property type="component" value="Unassembled WGS sequence"/>
</dbReference>
<feature type="domain" description="HTH-like" evidence="2">
    <location>
        <begin position="36"/>
        <end position="80"/>
    </location>
</feature>
<evidence type="ECO:0000259" key="2">
    <source>
        <dbReference type="Pfam" id="PF13276"/>
    </source>
</evidence>
<keyword evidence="4" id="KW-1185">Reference proteome</keyword>
<proteinExistence type="predicted"/>
<organism evidence="3 4">
    <name type="scientific">Rhodobaculum claviforme</name>
    <dbReference type="NCBI Taxonomy" id="1549854"/>
    <lineage>
        <taxon>Bacteria</taxon>
        <taxon>Pseudomonadati</taxon>
        <taxon>Pseudomonadota</taxon>
        <taxon>Alphaproteobacteria</taxon>
        <taxon>Rhodobacterales</taxon>
        <taxon>Paracoccaceae</taxon>
        <taxon>Rhodobaculum</taxon>
    </lineage>
</organism>
<evidence type="ECO:0000313" key="4">
    <source>
        <dbReference type="Proteomes" id="UP000706333"/>
    </source>
</evidence>
<feature type="compositionally biased region" description="Basic and acidic residues" evidence="1">
    <location>
        <begin position="82"/>
        <end position="98"/>
    </location>
</feature>
<dbReference type="Pfam" id="PF13276">
    <property type="entry name" value="HTH_21"/>
    <property type="match status" value="1"/>
</dbReference>
<protein>
    <recommendedName>
        <fullName evidence="2">HTH-like domain-containing protein</fullName>
    </recommendedName>
</protein>
<feature type="region of interest" description="Disordered" evidence="1">
    <location>
        <begin position="82"/>
        <end position="118"/>
    </location>
</feature>
<dbReference type="InterPro" id="IPR025948">
    <property type="entry name" value="HTH-like_dom"/>
</dbReference>
<accession>A0A934TKH6</accession>
<reference evidence="3" key="1">
    <citation type="submission" date="2017-05" db="EMBL/GenBank/DDBJ databases">
        <authorList>
            <person name="Imhoff J.F."/>
            <person name="Rahn T."/>
            <person name="Kuenzel S."/>
            <person name="Neulinger S.C."/>
        </authorList>
    </citation>
    <scope>NUCLEOTIDE SEQUENCE</scope>
    <source>
        <strain evidence="3">LMG 28126</strain>
    </source>
</reference>
<dbReference type="AlphaFoldDB" id="A0A934TKH6"/>
<evidence type="ECO:0000256" key="1">
    <source>
        <dbReference type="SAM" id="MobiDB-lite"/>
    </source>
</evidence>
<evidence type="ECO:0000313" key="3">
    <source>
        <dbReference type="EMBL" id="MBK5927278.1"/>
    </source>
</evidence>
<gene>
    <name evidence="3" type="ORF">CCR87_07995</name>
</gene>
<comment type="caution">
    <text evidence="3">The sequence shown here is derived from an EMBL/GenBank/DDBJ whole genome shotgun (WGS) entry which is preliminary data.</text>
</comment>
<dbReference type="EMBL" id="NHSD01000227">
    <property type="protein sequence ID" value="MBK5927278.1"/>
    <property type="molecule type" value="Genomic_DNA"/>
</dbReference>
<name>A0A934TKH6_9RHOB</name>